<keyword evidence="2" id="KW-1185">Reference proteome</keyword>
<protein>
    <submittedName>
        <fullName evidence="1">Uncharacterized protein</fullName>
    </submittedName>
</protein>
<dbReference type="GeneID" id="11517268"/>
<dbReference type="AlphaFoldDB" id="G2R0C5"/>
<dbReference type="eggNOG" id="KOG3041">
    <property type="taxonomic scope" value="Eukaryota"/>
</dbReference>
<organism evidence="1 2">
    <name type="scientific">Thermothielavioides terrestris (strain ATCC 38088 / NRRL 8126)</name>
    <name type="common">Thielavia terrestris</name>
    <dbReference type="NCBI Taxonomy" id="578455"/>
    <lineage>
        <taxon>Eukaryota</taxon>
        <taxon>Fungi</taxon>
        <taxon>Dikarya</taxon>
        <taxon>Ascomycota</taxon>
        <taxon>Pezizomycotina</taxon>
        <taxon>Sordariomycetes</taxon>
        <taxon>Sordariomycetidae</taxon>
        <taxon>Sordariales</taxon>
        <taxon>Chaetomiaceae</taxon>
        <taxon>Thermothielavioides</taxon>
        <taxon>Thermothielavioides terrestris</taxon>
    </lineage>
</organism>
<accession>G2R0C5</accession>
<evidence type="ECO:0000313" key="1">
    <source>
        <dbReference type="EMBL" id="AEO65590.1"/>
    </source>
</evidence>
<sequence length="85" mass="9307">MSEGEAKVISTEPLSESEAVWTKLVKTTYRDPKGVIRTWESAERRTRPKDSEIDGVGIVAIIQKETGMPLQSSLALSLPPLSLVP</sequence>
<proteinExistence type="predicted"/>
<dbReference type="KEGG" id="ttt:THITE_2112726"/>
<dbReference type="STRING" id="578455.G2R0C5"/>
<dbReference type="OrthoDB" id="10249920at2759"/>
<dbReference type="Gene3D" id="3.90.79.10">
    <property type="entry name" value="Nucleoside Triphosphate Pyrophosphohydrolase"/>
    <property type="match status" value="1"/>
</dbReference>
<name>G2R0C5_THETT</name>
<reference evidence="1 2" key="1">
    <citation type="journal article" date="2011" name="Nat. Biotechnol.">
        <title>Comparative genomic analysis of the thermophilic biomass-degrading fungi Myceliophthora thermophila and Thielavia terrestris.</title>
        <authorList>
            <person name="Berka R.M."/>
            <person name="Grigoriev I.V."/>
            <person name="Otillar R."/>
            <person name="Salamov A."/>
            <person name="Grimwood J."/>
            <person name="Reid I."/>
            <person name="Ishmael N."/>
            <person name="John T."/>
            <person name="Darmond C."/>
            <person name="Moisan M.-C."/>
            <person name="Henrissat B."/>
            <person name="Coutinho P.M."/>
            <person name="Lombard V."/>
            <person name="Natvig D.O."/>
            <person name="Lindquist E."/>
            <person name="Schmutz J."/>
            <person name="Lucas S."/>
            <person name="Harris P."/>
            <person name="Powlowski J."/>
            <person name="Bellemare A."/>
            <person name="Taylor D."/>
            <person name="Butler G."/>
            <person name="de Vries R.P."/>
            <person name="Allijn I.E."/>
            <person name="van den Brink J."/>
            <person name="Ushinsky S."/>
            <person name="Storms R."/>
            <person name="Powell A.J."/>
            <person name="Paulsen I.T."/>
            <person name="Elbourne L.D.H."/>
            <person name="Baker S.E."/>
            <person name="Magnuson J."/>
            <person name="LaBoissiere S."/>
            <person name="Clutterbuck A.J."/>
            <person name="Martinez D."/>
            <person name="Wogulis M."/>
            <person name="de Leon A.L."/>
            <person name="Rey M.W."/>
            <person name="Tsang A."/>
        </authorList>
    </citation>
    <scope>NUCLEOTIDE SEQUENCE [LARGE SCALE GENOMIC DNA]</scope>
    <source>
        <strain evidence="2">ATCC 38088 / NRRL 8126</strain>
    </source>
</reference>
<dbReference type="EMBL" id="CP003010">
    <property type="protein sequence ID" value="AEO65590.1"/>
    <property type="molecule type" value="Genomic_DNA"/>
</dbReference>
<evidence type="ECO:0000313" key="2">
    <source>
        <dbReference type="Proteomes" id="UP000008181"/>
    </source>
</evidence>
<gene>
    <name evidence="1" type="ORF">THITE_2112726</name>
</gene>
<dbReference type="HOGENOM" id="CLU_2514212_0_0_1"/>
<dbReference type="RefSeq" id="XP_003651926.1">
    <property type="nucleotide sequence ID" value="XM_003651878.1"/>
</dbReference>
<dbReference type="Proteomes" id="UP000008181">
    <property type="component" value="Chromosome 2"/>
</dbReference>